<sequence>MAVGGTADGTPEGDDAAGGNLVDDDAPGALFPVGVPLVDGLLEGVRPVGATREDAPCYRTLAVPQV</sequence>
<organism evidence="2 3">
    <name type="scientific">Shimia gijangensis</name>
    <dbReference type="NCBI Taxonomy" id="1470563"/>
    <lineage>
        <taxon>Bacteria</taxon>
        <taxon>Pseudomonadati</taxon>
        <taxon>Pseudomonadota</taxon>
        <taxon>Alphaproteobacteria</taxon>
        <taxon>Rhodobacterales</taxon>
        <taxon>Roseobacteraceae</taxon>
    </lineage>
</organism>
<proteinExistence type="predicted"/>
<dbReference type="AlphaFoldDB" id="A0A1M6RE30"/>
<accession>A0A1M6RE30</accession>
<evidence type="ECO:0000256" key="1">
    <source>
        <dbReference type="SAM" id="MobiDB-lite"/>
    </source>
</evidence>
<feature type="region of interest" description="Disordered" evidence="1">
    <location>
        <begin position="1"/>
        <end position="25"/>
    </location>
</feature>
<name>A0A1M6RE30_9RHOB</name>
<evidence type="ECO:0000313" key="3">
    <source>
        <dbReference type="Proteomes" id="UP000183982"/>
    </source>
</evidence>
<dbReference type="RefSeq" id="WP_073255811.1">
    <property type="nucleotide sequence ID" value="NZ_FQZQ01000025.1"/>
</dbReference>
<dbReference type="EMBL" id="FQZQ01000025">
    <property type="protein sequence ID" value="SHK30745.1"/>
    <property type="molecule type" value="Genomic_DNA"/>
</dbReference>
<gene>
    <name evidence="2" type="ORF">SAMN05444000_12511</name>
</gene>
<keyword evidence="3" id="KW-1185">Reference proteome</keyword>
<reference evidence="3" key="1">
    <citation type="submission" date="2016-11" db="EMBL/GenBank/DDBJ databases">
        <authorList>
            <person name="Varghese N."/>
            <person name="Submissions S."/>
        </authorList>
    </citation>
    <scope>NUCLEOTIDE SEQUENCE [LARGE SCALE GENOMIC DNA]</scope>
    <source>
        <strain evidence="3">DSM 100564</strain>
    </source>
</reference>
<evidence type="ECO:0000313" key="2">
    <source>
        <dbReference type="EMBL" id="SHK30745.1"/>
    </source>
</evidence>
<dbReference type="Proteomes" id="UP000183982">
    <property type="component" value="Unassembled WGS sequence"/>
</dbReference>
<dbReference type="STRING" id="1470563.SAMN05444000_12511"/>
<protein>
    <submittedName>
        <fullName evidence="2">Uncharacterized protein</fullName>
    </submittedName>
</protein>